<reference evidence="2" key="1">
    <citation type="submission" date="2025-08" db="UniProtKB">
        <authorList>
            <consortium name="RefSeq"/>
        </authorList>
    </citation>
    <scope>IDENTIFICATION</scope>
</reference>
<keyword evidence="1" id="KW-1185">Reference proteome</keyword>
<organism evidence="1 2">
    <name type="scientific">Echinops telfairi</name>
    <name type="common">Lesser hedgehog tenrec</name>
    <dbReference type="NCBI Taxonomy" id="9371"/>
    <lineage>
        <taxon>Eukaryota</taxon>
        <taxon>Metazoa</taxon>
        <taxon>Chordata</taxon>
        <taxon>Craniata</taxon>
        <taxon>Vertebrata</taxon>
        <taxon>Euteleostomi</taxon>
        <taxon>Mammalia</taxon>
        <taxon>Eutheria</taxon>
        <taxon>Afrotheria</taxon>
        <taxon>Tenrecidae</taxon>
        <taxon>Tenrecinae</taxon>
        <taxon>Echinops</taxon>
    </lineage>
</organism>
<proteinExistence type="predicted"/>
<accession>A0AC55DBV9</accession>
<dbReference type="RefSeq" id="XP_045149230.1">
    <property type="nucleotide sequence ID" value="XM_045293295.1"/>
</dbReference>
<evidence type="ECO:0000313" key="2">
    <source>
        <dbReference type="RefSeq" id="XP_045149230.1"/>
    </source>
</evidence>
<gene>
    <name evidence="2" type="primary">LOC101655146</name>
</gene>
<dbReference type="Proteomes" id="UP000694863">
    <property type="component" value="Unplaced"/>
</dbReference>
<evidence type="ECO:0000313" key="1">
    <source>
        <dbReference type="Proteomes" id="UP000694863"/>
    </source>
</evidence>
<protein>
    <submittedName>
        <fullName evidence="2">Myosin-13-like</fullName>
    </submittedName>
</protein>
<sequence>MFKGGDSLIFHPKKRKKLAQRLQEAKENTEAVNSKCASLEKTKQRLQGEVDDRMLALERANTACATLDKKQRRFDKGLAGWKQTRDGSQAEWEAAQEEPRSPGPQIFKMRNACEEVVDQMETLKRENKNRQGELSSSQSFPLSSCHLCPHTAAMMAEELKKEQDTSAHLERMKKNLEQTVKDLQHRLDEAEQLALKGGKKQTQKLENQPPGKPA</sequence>
<name>A0AC55DBV9_ECHTE</name>